<accession>A0AAV7FDA4</accession>
<protein>
    <submittedName>
        <fullName evidence="2">Uncharacterized protein</fullName>
    </submittedName>
</protein>
<name>A0AAV7FDA4_ARIFI</name>
<proteinExistence type="predicted"/>
<dbReference type="EMBL" id="JAINDJ010000002">
    <property type="protein sequence ID" value="KAG9458584.1"/>
    <property type="molecule type" value="Genomic_DNA"/>
</dbReference>
<comment type="caution">
    <text evidence="2">The sequence shown here is derived from an EMBL/GenBank/DDBJ whole genome shotgun (WGS) entry which is preliminary data.</text>
</comment>
<sequence length="460" mass="48084">MVGGKGKGRTKKKKSFVGSSMAEEAPHQLSQDPPPPLPASVEHPNPIRPFHPIRSAGHPYMASYHQFPALPPSVHEVHSPPLAPPAKSPNSFFSRFPRKYVPEACPRDLVDNIKKEKKNWASEGYSCDSTSSSGSGGLGSSCSLVFLVVKKSLILMVFIIDPCRQYRLKHLNSAHFIPLGSLLLFVTFKVFFAVGSSVVDEALWQPSQDPPLPPPASVEHPAPICPRGRNRPCSQAHMASYNQFFALLPVVREVLAPSPEPPAREPNCFFSRKRRRRIGSARTLFVAPPRAARASALAARGSLCSSGTGSGCSAPPRCSGSGSRCSGSGSGCSGSGSGCSGSASLLLGLRLTAAARAPALLLQAPLAARAPALAARAPPLAARLCSRYWGSAPAARAPALAARAPALAARAPALAARAPALAASGSALAAWAPALAARTPALAARARTPGKKGKNKKEEK</sequence>
<organism evidence="2 3">
    <name type="scientific">Aristolochia fimbriata</name>
    <name type="common">White veined hardy Dutchman's pipe vine</name>
    <dbReference type="NCBI Taxonomy" id="158543"/>
    <lineage>
        <taxon>Eukaryota</taxon>
        <taxon>Viridiplantae</taxon>
        <taxon>Streptophyta</taxon>
        <taxon>Embryophyta</taxon>
        <taxon>Tracheophyta</taxon>
        <taxon>Spermatophyta</taxon>
        <taxon>Magnoliopsida</taxon>
        <taxon>Magnoliidae</taxon>
        <taxon>Piperales</taxon>
        <taxon>Aristolochiaceae</taxon>
        <taxon>Aristolochia</taxon>
    </lineage>
</organism>
<gene>
    <name evidence="2" type="ORF">H6P81_003092</name>
</gene>
<evidence type="ECO:0000313" key="2">
    <source>
        <dbReference type="EMBL" id="KAG9458584.1"/>
    </source>
</evidence>
<keyword evidence="3" id="KW-1185">Reference proteome</keyword>
<feature type="region of interest" description="Disordered" evidence="1">
    <location>
        <begin position="1"/>
        <end position="47"/>
    </location>
</feature>
<evidence type="ECO:0000256" key="1">
    <source>
        <dbReference type="SAM" id="MobiDB-lite"/>
    </source>
</evidence>
<dbReference type="Proteomes" id="UP000825729">
    <property type="component" value="Unassembled WGS sequence"/>
</dbReference>
<dbReference type="AlphaFoldDB" id="A0AAV7FDA4"/>
<reference evidence="2 3" key="1">
    <citation type="submission" date="2021-07" db="EMBL/GenBank/DDBJ databases">
        <title>The Aristolochia fimbriata genome: insights into angiosperm evolution, floral development and chemical biosynthesis.</title>
        <authorList>
            <person name="Jiao Y."/>
        </authorList>
    </citation>
    <scope>NUCLEOTIDE SEQUENCE [LARGE SCALE GENOMIC DNA]</scope>
    <source>
        <strain evidence="2">IBCAS-2021</strain>
        <tissue evidence="2">Leaf</tissue>
    </source>
</reference>
<feature type="compositionally biased region" description="Basic residues" evidence="1">
    <location>
        <begin position="1"/>
        <end position="15"/>
    </location>
</feature>
<evidence type="ECO:0000313" key="3">
    <source>
        <dbReference type="Proteomes" id="UP000825729"/>
    </source>
</evidence>